<accession>A0A7G1HU15</accession>
<dbReference type="EMBL" id="AP023322">
    <property type="protein sequence ID" value="BCI62252.1"/>
    <property type="molecule type" value="Genomic_DNA"/>
</dbReference>
<dbReference type="GO" id="GO:0004553">
    <property type="term" value="F:hydrolase activity, hydrolyzing O-glycosyl compounds"/>
    <property type="evidence" value="ECO:0007669"/>
    <property type="project" value="UniProtKB-ARBA"/>
</dbReference>
<evidence type="ECO:0000259" key="2">
    <source>
        <dbReference type="Pfam" id="PF19291"/>
    </source>
</evidence>
<protein>
    <submittedName>
        <fullName evidence="3">Glycosyl hydrolase</fullName>
    </submittedName>
</protein>
<dbReference type="PANTHER" id="PTHR31616:SF0">
    <property type="entry name" value="GLUCAN 1,4-ALPHA-GLUCOSIDASE"/>
    <property type="match status" value="1"/>
</dbReference>
<keyword evidence="4" id="KW-1185">Reference proteome</keyword>
<evidence type="ECO:0000259" key="1">
    <source>
        <dbReference type="Pfam" id="PF00723"/>
    </source>
</evidence>
<gene>
    <name evidence="3" type="ORF">Cop2CBH44_06050</name>
</gene>
<dbReference type="Proteomes" id="UP000594042">
    <property type="component" value="Chromosome"/>
</dbReference>
<dbReference type="InterPro" id="IPR012341">
    <property type="entry name" value="6hp_glycosidase-like_sf"/>
</dbReference>
<dbReference type="PANTHER" id="PTHR31616">
    <property type="entry name" value="TREHALASE"/>
    <property type="match status" value="1"/>
</dbReference>
<dbReference type="AlphaFoldDB" id="A0A7G1HU15"/>
<dbReference type="Pfam" id="PF00723">
    <property type="entry name" value="Glyco_hydro_15"/>
    <property type="match status" value="1"/>
</dbReference>
<dbReference type="SUPFAM" id="SSF48208">
    <property type="entry name" value="Six-hairpin glycosidases"/>
    <property type="match status" value="1"/>
</dbReference>
<dbReference type="InterPro" id="IPR011613">
    <property type="entry name" value="GH15-like"/>
</dbReference>
<evidence type="ECO:0000313" key="4">
    <source>
        <dbReference type="Proteomes" id="UP000594042"/>
    </source>
</evidence>
<dbReference type="GO" id="GO:0005975">
    <property type="term" value="P:carbohydrate metabolic process"/>
    <property type="evidence" value="ECO:0007669"/>
    <property type="project" value="InterPro"/>
</dbReference>
<dbReference type="Gene3D" id="1.50.10.10">
    <property type="match status" value="1"/>
</dbReference>
<reference evidence="4" key="1">
    <citation type="submission" date="2020-07" db="EMBL/GenBank/DDBJ databases">
        <title>Complete genome sequencing of Coprobacter sp. strain 2CBH44.</title>
        <authorList>
            <person name="Sakamoto M."/>
            <person name="Murakami T."/>
            <person name="Mori H."/>
        </authorList>
    </citation>
    <scope>NUCLEOTIDE SEQUENCE [LARGE SCALE GENOMIC DNA]</scope>
    <source>
        <strain evidence="4">2CBH44</strain>
    </source>
</reference>
<feature type="domain" description="Trehalase-like N-terminal" evidence="2">
    <location>
        <begin position="8"/>
        <end position="132"/>
    </location>
</feature>
<organism evidence="3 4">
    <name type="scientific">Coprobacter secundus subsp. similis</name>
    <dbReference type="NCBI Taxonomy" id="2751153"/>
    <lineage>
        <taxon>Bacteria</taxon>
        <taxon>Pseudomonadati</taxon>
        <taxon>Bacteroidota</taxon>
        <taxon>Bacteroidia</taxon>
        <taxon>Bacteroidales</taxon>
        <taxon>Barnesiellaceae</taxon>
        <taxon>Coprobacter</taxon>
    </lineage>
</organism>
<keyword evidence="3" id="KW-0378">Hydrolase</keyword>
<feature type="domain" description="GH15-like" evidence="1">
    <location>
        <begin position="219"/>
        <end position="581"/>
    </location>
</feature>
<dbReference type="RefSeq" id="WP_021930207.1">
    <property type="nucleotide sequence ID" value="NZ_AP023322.1"/>
</dbReference>
<dbReference type="InterPro" id="IPR008928">
    <property type="entry name" value="6-hairpin_glycosidase_sf"/>
</dbReference>
<evidence type="ECO:0000313" key="3">
    <source>
        <dbReference type="EMBL" id="BCI62252.1"/>
    </source>
</evidence>
<dbReference type="InterPro" id="IPR045582">
    <property type="entry name" value="Trehalase-like_N"/>
</dbReference>
<dbReference type="Pfam" id="PF19291">
    <property type="entry name" value="TREH_N"/>
    <property type="match status" value="1"/>
</dbReference>
<dbReference type="KEGG" id="copr:Cop2CBH44_06050"/>
<name>A0A7G1HU15_9BACT</name>
<sequence>MNSLDYGVVGNCRTAALISKTGNIEWLCFPDFDSPSVFAALLDRKKGGCFGFEVSDKYHITQSYVPHTNILSTLFKSEEGEFEVLDFMPCYHSRDNGYYLPAELYRYVHWIKGKPHFRVNYSPAPNYAQGKAIYNTTTEFIESYSSSCSKDRQYLYSSLPLQDIGQKKEIVLEKDEFFLLSYNEKVIPVDIEREKIEYCRTLVYWLNWTNRTKKYSLYNDVIERSLLVLKLMSYYNGAVLAALTTSLPESIGDVRNWDYRFCWLRDASMSIETLFKIGHPEAAKRFMKFIQSTFVSTHESYQIMYGIRGERQLTEIILDHLSGYKNSKPVRVGNDAYHQKQNDSFGYLMDLIYQYYRLMPGTLDEIEDMWEMVKSIIFTVLRDWKKPDKGIWEIRGESHHFVSSKVMCWVALDRGAKIAMMLNKHEYCKQWQKEAEEIRENVLIHGWKDEIQSFSQTYDNFALDSSLLLMEPYGFIEANDIRYHKTVNAVKNALLHKGLMYRYNSKDDFGLPSSAFTICTFWLVRALFVIGKKDEARTLFDEVLKYSNHLGLFSEDINFDTKEQLGNFPQAYSHLALVNTAILFAEEDKRLAFIRP</sequence>
<proteinExistence type="predicted"/>